<organism evidence="1">
    <name type="scientific">Tanacetum cinerariifolium</name>
    <name type="common">Dalmatian daisy</name>
    <name type="synonym">Chrysanthemum cinerariifolium</name>
    <dbReference type="NCBI Taxonomy" id="118510"/>
    <lineage>
        <taxon>Eukaryota</taxon>
        <taxon>Viridiplantae</taxon>
        <taxon>Streptophyta</taxon>
        <taxon>Embryophyta</taxon>
        <taxon>Tracheophyta</taxon>
        <taxon>Spermatophyta</taxon>
        <taxon>Magnoliopsida</taxon>
        <taxon>eudicotyledons</taxon>
        <taxon>Gunneridae</taxon>
        <taxon>Pentapetalae</taxon>
        <taxon>asterids</taxon>
        <taxon>campanulids</taxon>
        <taxon>Asterales</taxon>
        <taxon>Asteraceae</taxon>
        <taxon>Asteroideae</taxon>
        <taxon>Anthemideae</taxon>
        <taxon>Anthemidinae</taxon>
        <taxon>Tanacetum</taxon>
    </lineage>
</organism>
<name>A0A699K2H9_TANCI</name>
<evidence type="ECO:0008006" key="2">
    <source>
        <dbReference type="Google" id="ProtNLM"/>
    </source>
</evidence>
<dbReference type="AlphaFoldDB" id="A0A699K2H9"/>
<protein>
    <recommendedName>
        <fullName evidence="2">Reverse transcriptase domain-containing protein</fullName>
    </recommendedName>
</protein>
<comment type="caution">
    <text evidence="1">The sequence shown here is derived from an EMBL/GenBank/DDBJ whole genome shotgun (WGS) entry which is preliminary data.</text>
</comment>
<dbReference type="EMBL" id="BKCJ010465439">
    <property type="protein sequence ID" value="GFA66813.1"/>
    <property type="molecule type" value="Genomic_DNA"/>
</dbReference>
<proteinExistence type="predicted"/>
<reference evidence="1" key="1">
    <citation type="journal article" date="2019" name="Sci. Rep.">
        <title>Draft genome of Tanacetum cinerariifolium, the natural source of mosquito coil.</title>
        <authorList>
            <person name="Yamashiro T."/>
            <person name="Shiraishi A."/>
            <person name="Satake H."/>
            <person name="Nakayama K."/>
        </authorList>
    </citation>
    <scope>NUCLEOTIDE SEQUENCE</scope>
</reference>
<gene>
    <name evidence="1" type="ORF">Tci_638785</name>
</gene>
<accession>A0A699K2H9</accession>
<evidence type="ECO:0000313" key="1">
    <source>
        <dbReference type="EMBL" id="GFA66813.1"/>
    </source>
</evidence>
<sequence>MLRGIDQLTKKKDDKGMQFIWVPLIDVVRTLITEEDHTLRYLVHPITDKTYDDLRDMYGGHADIGESSLIRPELVQETTNKSDRTFRMLENIFRACVRNLVVVWILTFCEVSFPTKIVIIRVFDVFSLEALYGRRGLRDPKIVKRVKLIVEMKLLEFSVGDNIMIKVSPWKGVVHFGKKGKLAPSKIPIVKVSWNSKRNFELTWVWEDYIKDKDVHLRLKYMIDESWY</sequence>